<dbReference type="GO" id="GO:0051539">
    <property type="term" value="F:4 iron, 4 sulfur cluster binding"/>
    <property type="evidence" value="ECO:0007669"/>
    <property type="project" value="UniProtKB-KW"/>
</dbReference>
<dbReference type="GO" id="GO:0009055">
    <property type="term" value="F:electron transfer activity"/>
    <property type="evidence" value="ECO:0007669"/>
    <property type="project" value="InterPro"/>
</dbReference>
<organism evidence="10 11">
    <name type="scientific">Methanoliparum thermophilum</name>
    <dbReference type="NCBI Taxonomy" id="2491083"/>
    <lineage>
        <taxon>Archaea</taxon>
        <taxon>Methanobacteriati</taxon>
        <taxon>Methanobacteriota</taxon>
        <taxon>Candidatus Methanoliparia</taxon>
        <taxon>Candidatus Methanoliparales</taxon>
        <taxon>Candidatus Methanoliparaceae</taxon>
        <taxon>Candidatus Methanoliparum</taxon>
    </lineage>
</organism>
<name>A0A520KQX5_METT2</name>
<proteinExistence type="inferred from homology"/>
<evidence type="ECO:0000313" key="10">
    <source>
        <dbReference type="EMBL" id="RZN64016.1"/>
    </source>
</evidence>
<dbReference type="PANTHER" id="PTHR30038:SF0">
    <property type="entry name" value="TUNGSTEN-CONTAINING ALDEHYDE FERREDOXIN OXIDOREDUCTASE"/>
    <property type="match status" value="1"/>
</dbReference>
<keyword evidence="5" id="KW-0560">Oxidoreductase</keyword>
<dbReference type="AlphaFoldDB" id="A0A520KQX5"/>
<accession>A0A520KQX5</accession>
<evidence type="ECO:0000259" key="9">
    <source>
        <dbReference type="SMART" id="SM00790"/>
    </source>
</evidence>
<keyword evidence="7" id="KW-0411">Iron-sulfur</keyword>
<dbReference type="InterPro" id="IPR013983">
    <property type="entry name" value="Ald_Fedxn_OxRdtase_N"/>
</dbReference>
<dbReference type="InterPro" id="IPR013984">
    <property type="entry name" value="Ald_Fedxn_OxRdtase_dom2"/>
</dbReference>
<protein>
    <recommendedName>
        <fullName evidence="9">Aldehyde ferredoxin oxidoreductase N-terminal domain-containing protein</fullName>
    </recommendedName>
</protein>
<dbReference type="Gene3D" id="1.10.599.10">
    <property type="entry name" value="Aldehyde Ferredoxin Oxidoreductase Protein, subunit A, domain 3"/>
    <property type="match status" value="2"/>
</dbReference>
<keyword evidence="3" id="KW-0004">4Fe-4S</keyword>
<dbReference type="GO" id="GO:0046872">
    <property type="term" value="F:metal ion binding"/>
    <property type="evidence" value="ECO:0007669"/>
    <property type="project" value="UniProtKB-KW"/>
</dbReference>
<dbReference type="PANTHER" id="PTHR30038">
    <property type="entry name" value="ALDEHYDE FERREDOXIN OXIDOREDUCTASE"/>
    <property type="match status" value="1"/>
</dbReference>
<dbReference type="Pfam" id="PF02730">
    <property type="entry name" value="AFOR_N"/>
    <property type="match status" value="1"/>
</dbReference>
<dbReference type="Proteomes" id="UP000317158">
    <property type="component" value="Unassembled WGS sequence"/>
</dbReference>
<evidence type="ECO:0000256" key="2">
    <source>
        <dbReference type="ARBA" id="ARBA00011032"/>
    </source>
</evidence>
<reference evidence="10 11" key="1">
    <citation type="journal article" date="2019" name="Nat. Microbiol.">
        <title>Wide diversity of methane and short-chain alkane metabolisms in uncultured archaea.</title>
        <authorList>
            <person name="Borrel G."/>
            <person name="Adam P.S."/>
            <person name="McKay L.J."/>
            <person name="Chen L.X."/>
            <person name="Sierra-Garcia I.N."/>
            <person name="Sieber C.M."/>
            <person name="Letourneur Q."/>
            <person name="Ghozlane A."/>
            <person name="Andersen G.L."/>
            <person name="Li W.J."/>
            <person name="Hallam S.J."/>
            <person name="Muyzer G."/>
            <person name="de Oliveira V.M."/>
            <person name="Inskeep W.P."/>
            <person name="Banfield J.F."/>
            <person name="Gribaldo S."/>
        </authorList>
    </citation>
    <scope>NUCLEOTIDE SEQUENCE [LARGE SCALE GENOMIC DNA]</scope>
    <source>
        <strain evidence="10">NM1a</strain>
    </source>
</reference>
<keyword evidence="4" id="KW-0479">Metal-binding</keyword>
<dbReference type="Gene3D" id="3.60.9.10">
    <property type="entry name" value="Aldehyde ferredoxin oxidoreductase, N-terminal domain"/>
    <property type="match status" value="1"/>
</dbReference>
<evidence type="ECO:0000256" key="4">
    <source>
        <dbReference type="ARBA" id="ARBA00022723"/>
    </source>
</evidence>
<dbReference type="SUPFAM" id="SSF48310">
    <property type="entry name" value="Aldehyde ferredoxin oxidoreductase, C-terminal domains"/>
    <property type="match status" value="1"/>
</dbReference>
<dbReference type="SUPFAM" id="SSF56228">
    <property type="entry name" value="Aldehyde ferredoxin oxidoreductase, N-terminal domain"/>
    <property type="match status" value="1"/>
</dbReference>
<comment type="cofactor">
    <cofactor evidence="8">
        <name>tungstopterin</name>
        <dbReference type="ChEBI" id="CHEBI:30402"/>
    </cofactor>
</comment>
<dbReference type="InterPro" id="IPR001203">
    <property type="entry name" value="OxRdtase_Ald_Fedxn_C"/>
</dbReference>
<evidence type="ECO:0000256" key="7">
    <source>
        <dbReference type="ARBA" id="ARBA00023014"/>
    </source>
</evidence>
<evidence type="ECO:0000313" key="11">
    <source>
        <dbReference type="Proteomes" id="UP000317158"/>
    </source>
</evidence>
<dbReference type="GO" id="GO:0016625">
    <property type="term" value="F:oxidoreductase activity, acting on the aldehyde or oxo group of donors, iron-sulfur protein as acceptor"/>
    <property type="evidence" value="ECO:0007669"/>
    <property type="project" value="InterPro"/>
</dbReference>
<evidence type="ECO:0000256" key="3">
    <source>
        <dbReference type="ARBA" id="ARBA00022485"/>
    </source>
</evidence>
<dbReference type="EMBL" id="RXIF01000010">
    <property type="protein sequence ID" value="RZN64016.1"/>
    <property type="molecule type" value="Genomic_DNA"/>
</dbReference>
<dbReference type="InterPro" id="IPR036503">
    <property type="entry name" value="Ald_Fedxn_OxRdtase_N_sf"/>
</dbReference>
<dbReference type="InterPro" id="IPR036021">
    <property type="entry name" value="Tungsten_al_ferr_oxy-like_C"/>
</dbReference>
<dbReference type="InterPro" id="IPR051919">
    <property type="entry name" value="W-dependent_AOR"/>
</dbReference>
<comment type="caution">
    <text evidence="10">The sequence shown here is derived from an EMBL/GenBank/DDBJ whole genome shotgun (WGS) entry which is preliminary data.</text>
</comment>
<evidence type="ECO:0000256" key="8">
    <source>
        <dbReference type="ARBA" id="ARBA00049934"/>
    </source>
</evidence>
<dbReference type="InterPro" id="IPR013985">
    <property type="entry name" value="Ald_Fedxn_OxRdtase_dom3"/>
</dbReference>
<comment type="similarity">
    <text evidence="2">Belongs to the AOR/FOR family.</text>
</comment>
<sequence length="523" mass="58726">MNNIVLLIIDLDSGERYTEKLDDDYIAGYLGIKLLKDNVGKDVEPLNPKNLLVITTSPFAGLPVPFAGGVGIYSKSPLSGYIGESYLFGTFGDRMARSGYDIIAIKGVSEKPVYLYIDDSSSSILRADKLKGRSPWMTEKMIKESLNDPSVGVLSIGPAGEKKVRFSTIYSDFQYTRCGLGAVMGSKKLKAIAIRGSGDIKPENPSKILELYKSLTSKIAKTYGSIDLLDNFANYDLPGHNFKKASAEEKKSFMDLIDQIKKYKFKKESFQQFPISFSTLYQIDSIVTPITLGGIAIGILNEIYNVDTIIKAEHLCYSLGIDPLSMAVIISFANELKEREKTILSNLGWKKDKESLDFIKSIVDDDNVFANGVKYAADKFDAKDIAMHSKGIELSIDAFIDKDFAFNTAVSPSGIYSGVKDFAKSRLYNFLGIHPAVHDFYSNEDIYHLFTSITGDRDFDIELLKIDVNTIEREFNIQQGFNEDDDMLPARIIDELFGDKDSFLSRRQDFYYFMKWDKDNKKE</sequence>
<dbReference type="Gene3D" id="1.10.569.10">
    <property type="entry name" value="Aldehyde Ferredoxin Oxidoreductase Protein, subunit A, domain 2"/>
    <property type="match status" value="1"/>
</dbReference>
<evidence type="ECO:0000256" key="5">
    <source>
        <dbReference type="ARBA" id="ARBA00023002"/>
    </source>
</evidence>
<feature type="domain" description="Aldehyde ferredoxin oxidoreductase N-terminal" evidence="9">
    <location>
        <begin position="1"/>
        <end position="198"/>
    </location>
</feature>
<keyword evidence="6" id="KW-0408">Iron</keyword>
<dbReference type="SMART" id="SM00790">
    <property type="entry name" value="AFOR_N"/>
    <property type="match status" value="1"/>
</dbReference>
<evidence type="ECO:0000256" key="6">
    <source>
        <dbReference type="ARBA" id="ARBA00023004"/>
    </source>
</evidence>
<evidence type="ECO:0000256" key="1">
    <source>
        <dbReference type="ARBA" id="ARBA00001966"/>
    </source>
</evidence>
<gene>
    <name evidence="10" type="ORF">EF806_05190</name>
</gene>
<comment type="cofactor">
    <cofactor evidence="1">
        <name>[4Fe-4S] cluster</name>
        <dbReference type="ChEBI" id="CHEBI:49883"/>
    </cofactor>
</comment>
<dbReference type="Pfam" id="PF01314">
    <property type="entry name" value="AFOR_C"/>
    <property type="match status" value="1"/>
</dbReference>